<evidence type="ECO:0000313" key="2">
    <source>
        <dbReference type="Proteomes" id="UP000502498"/>
    </source>
</evidence>
<evidence type="ECO:0000313" key="1">
    <source>
        <dbReference type="EMBL" id="QKJ20898.1"/>
    </source>
</evidence>
<dbReference type="InterPro" id="IPR018488">
    <property type="entry name" value="cNMP-bd_CS"/>
</dbReference>
<name>A0A7D4Q2V2_9MICO</name>
<dbReference type="EMBL" id="CP054038">
    <property type="protein sequence ID" value="QKJ20898.1"/>
    <property type="molecule type" value="Genomic_DNA"/>
</dbReference>
<accession>A0A7D4Q2V2</accession>
<dbReference type="RefSeq" id="WP_172991323.1">
    <property type="nucleotide sequence ID" value="NZ_CP054038.1"/>
</dbReference>
<dbReference type="PROSITE" id="PS00888">
    <property type="entry name" value="CNMP_BINDING_1"/>
    <property type="match status" value="1"/>
</dbReference>
<dbReference type="Proteomes" id="UP000502498">
    <property type="component" value="Chromosome"/>
</dbReference>
<sequence>MTPSAATPAASATPTASPSPWLENAMVVSLDGLSFAVDGVEGFLALDDAEGLRVFFADLTGSSPVESSITDPFGGGDVMGVRYVWTEVSMTVLTPATVSLTVSAPRIAGVPVQTSSGLAVGDKRADIVAAGGWNEWDVDGDGEADWMGVDGRVVEGTESLVRAGEPGREYVMIEVGDRIEQISLPGNDFSDL</sequence>
<dbReference type="AlphaFoldDB" id="A0A7D4Q2V2"/>
<organism evidence="1 2">
    <name type="scientific">Microbacterium hominis</name>
    <dbReference type="NCBI Taxonomy" id="162426"/>
    <lineage>
        <taxon>Bacteria</taxon>
        <taxon>Bacillati</taxon>
        <taxon>Actinomycetota</taxon>
        <taxon>Actinomycetes</taxon>
        <taxon>Micrococcales</taxon>
        <taxon>Microbacteriaceae</taxon>
        <taxon>Microbacterium</taxon>
    </lineage>
</organism>
<protein>
    <submittedName>
        <fullName evidence="1">Uncharacterized protein</fullName>
    </submittedName>
</protein>
<reference evidence="1 2" key="1">
    <citation type="submission" date="2020-05" db="EMBL/GenBank/DDBJ databases">
        <title>Strain PA2F3 complete genome.</title>
        <authorList>
            <person name="Kim Y.-S."/>
            <person name="Kim S.-J."/>
            <person name="Jung H.-k."/>
            <person name="Kim S.-E."/>
            <person name="Kim K.-H."/>
        </authorList>
    </citation>
    <scope>NUCLEOTIDE SEQUENCE [LARGE SCALE GENOMIC DNA]</scope>
    <source>
        <strain evidence="1 2">PA2F3</strain>
    </source>
</reference>
<proteinExistence type="predicted"/>
<gene>
    <name evidence="1" type="ORF">HQM25_17035</name>
</gene>